<dbReference type="InterPro" id="IPR018321">
    <property type="entry name" value="Glucosamine6P_isomerase_CS"/>
</dbReference>
<dbReference type="EMBL" id="CAMXCT010000001">
    <property type="protein sequence ID" value="CAI3971622.1"/>
    <property type="molecule type" value="Genomic_DNA"/>
</dbReference>
<dbReference type="GO" id="GO:0006044">
    <property type="term" value="P:N-acetylglucosamine metabolic process"/>
    <property type="evidence" value="ECO:0007669"/>
    <property type="project" value="InterPro"/>
</dbReference>
<evidence type="ECO:0000313" key="4">
    <source>
        <dbReference type="EMBL" id="CAI3971622.1"/>
    </source>
</evidence>
<evidence type="ECO:0000313" key="6">
    <source>
        <dbReference type="EMBL" id="CAL4758934.1"/>
    </source>
</evidence>
<dbReference type="InterPro" id="IPR000683">
    <property type="entry name" value="Gfo/Idh/MocA-like_OxRdtase_N"/>
</dbReference>
<dbReference type="Gene3D" id="3.40.50.1360">
    <property type="match status" value="1"/>
</dbReference>
<keyword evidence="7" id="KW-1185">Reference proteome</keyword>
<dbReference type="PANTHER" id="PTHR43708:SF8">
    <property type="entry name" value="OXIDOREDUCTASE"/>
    <property type="match status" value="1"/>
</dbReference>
<evidence type="ECO:0000313" key="5">
    <source>
        <dbReference type="EMBL" id="CAL1124997.1"/>
    </source>
</evidence>
<feature type="domain" description="GFO/IDH/MocA-like oxidoreductase" evidence="3">
    <location>
        <begin position="105"/>
        <end position="227"/>
    </location>
</feature>
<dbReference type="GO" id="GO:0004342">
    <property type="term" value="F:glucosamine-6-phosphate deaminase activity"/>
    <property type="evidence" value="ECO:0007669"/>
    <property type="project" value="InterPro"/>
</dbReference>
<dbReference type="PANTHER" id="PTHR43708">
    <property type="entry name" value="CONSERVED EXPRESSED OXIDOREDUCTASE (EUROFUNG)"/>
    <property type="match status" value="1"/>
</dbReference>
<dbReference type="OrthoDB" id="7663298at2759"/>
<gene>
    <name evidence="4" type="ORF">C1SCF055_LOCUS212</name>
</gene>
<feature type="domain" description="Gfo/Idh/MocA-like oxidoreductase N-terminal" evidence="2">
    <location>
        <begin position="9"/>
        <end position="96"/>
    </location>
</feature>
<reference evidence="5" key="2">
    <citation type="submission" date="2024-04" db="EMBL/GenBank/DDBJ databases">
        <authorList>
            <person name="Chen Y."/>
            <person name="Shah S."/>
            <person name="Dougan E. K."/>
            <person name="Thang M."/>
            <person name="Chan C."/>
        </authorList>
    </citation>
    <scope>NUCLEOTIDE SEQUENCE [LARGE SCALE GENOMIC DNA]</scope>
</reference>
<dbReference type="GO" id="GO:0000166">
    <property type="term" value="F:nucleotide binding"/>
    <property type="evidence" value="ECO:0007669"/>
    <property type="project" value="InterPro"/>
</dbReference>
<proteinExistence type="inferred from homology"/>
<evidence type="ECO:0000256" key="1">
    <source>
        <dbReference type="ARBA" id="ARBA00010928"/>
    </source>
</evidence>
<evidence type="ECO:0000313" key="7">
    <source>
        <dbReference type="Proteomes" id="UP001152797"/>
    </source>
</evidence>
<dbReference type="Pfam" id="PF01408">
    <property type="entry name" value="GFO_IDH_MocA"/>
    <property type="match status" value="1"/>
</dbReference>
<evidence type="ECO:0000259" key="2">
    <source>
        <dbReference type="Pfam" id="PF01408"/>
    </source>
</evidence>
<dbReference type="AlphaFoldDB" id="A0A9P1BE87"/>
<dbReference type="Proteomes" id="UP001152797">
    <property type="component" value="Unassembled WGS sequence"/>
</dbReference>
<dbReference type="Gene3D" id="3.30.360.10">
    <property type="entry name" value="Dihydrodipicolinate Reductase, domain 2"/>
    <property type="match status" value="1"/>
</dbReference>
<keyword evidence="6" id="KW-0413">Isomerase</keyword>
<evidence type="ECO:0000259" key="3">
    <source>
        <dbReference type="Pfam" id="PF22725"/>
    </source>
</evidence>
<dbReference type="SUPFAM" id="SSF100950">
    <property type="entry name" value="NagB/RpiA/CoA transferase-like"/>
    <property type="match status" value="1"/>
</dbReference>
<dbReference type="EMBL" id="CAMXCT020000001">
    <property type="protein sequence ID" value="CAL1124997.1"/>
    <property type="molecule type" value="Genomic_DNA"/>
</dbReference>
<sequence length="557" mass="61850">MFVLGFAARSEESRNAAKQAHSDCDVHADLHELVARDDIEVVDIVLPSDLHTQAATAALEAGKHLLLEKPMAITLADCDQIIELARNKNLLLAVGHELRLSSLWHKVKEMVDAGEIGEPKYALIELFRNPYRQGSQSWRYDFERVGSWVLEEPIHFFDLARWYLSSVGDPVSVFARGSSLQEGHPELLDNFSATVRFPGDAYAVVTQTLGGFEHHQTVKLTGTKGALWASWSGAKDRTRHPSFWLKHFDGEQVQEIPIERITGEVFELEDQIAMMVAAVRNNAPLAATGEDGRWSVAMCLKVGDAPDVARDMAATMLETIRSLLSSQGRAVLIIPVGPVDQYPLFAEAINNQGISLRDVTFISMDEYLTDDDCWIDESHPLSFRGYLNRLFYDRLDPSLAPPRQNRIVPDPQNPQRLTQWIQDNGGVDVCFGGIGINGHMAFNEPPEPGETCTVEEFAARPTRVLALSRETRAINSVTVGGEIDVVPRRAVTVGMKEILAARALRFYCNRPWQSCVARRVLHGPIAAACPASLMRTHNDAVLTVAEYVAQEPEIGLR</sequence>
<dbReference type="SUPFAM" id="SSF51735">
    <property type="entry name" value="NAD(P)-binding Rossmann-fold domains"/>
    <property type="match status" value="1"/>
</dbReference>
<dbReference type="InterPro" id="IPR037171">
    <property type="entry name" value="NagB/RpiA_transferase-like"/>
</dbReference>
<organism evidence="4">
    <name type="scientific">Cladocopium goreaui</name>
    <dbReference type="NCBI Taxonomy" id="2562237"/>
    <lineage>
        <taxon>Eukaryota</taxon>
        <taxon>Sar</taxon>
        <taxon>Alveolata</taxon>
        <taxon>Dinophyceae</taxon>
        <taxon>Suessiales</taxon>
        <taxon>Symbiodiniaceae</taxon>
        <taxon>Cladocopium</taxon>
    </lineage>
</organism>
<name>A0A9P1BE87_9DINO</name>
<comment type="caution">
    <text evidence="4">The sequence shown here is derived from an EMBL/GenBank/DDBJ whole genome shotgun (WGS) entry which is preliminary data.</text>
</comment>
<dbReference type="InterPro" id="IPR055170">
    <property type="entry name" value="GFO_IDH_MocA-like_dom"/>
</dbReference>
<dbReference type="Gene3D" id="3.40.50.720">
    <property type="entry name" value="NAD(P)-binding Rossmann-like Domain"/>
    <property type="match status" value="1"/>
</dbReference>
<protein>
    <submittedName>
        <fullName evidence="6">Glucosamine-6-phosphate deaminase (GlcN6 P deaminase) (GNPDA) (Glucosamine-6-phosphate isomerase)</fullName>
    </submittedName>
</protein>
<comment type="similarity">
    <text evidence="1">Belongs to the Gfo/Idh/MocA family.</text>
</comment>
<reference evidence="4" key="1">
    <citation type="submission" date="2022-10" db="EMBL/GenBank/DDBJ databases">
        <authorList>
            <person name="Chen Y."/>
            <person name="Dougan E. K."/>
            <person name="Chan C."/>
            <person name="Rhodes N."/>
            <person name="Thang M."/>
        </authorList>
    </citation>
    <scope>NUCLEOTIDE SEQUENCE</scope>
</reference>
<dbReference type="PROSITE" id="PS01161">
    <property type="entry name" value="GLC_GALNAC_ISOMERASE"/>
    <property type="match status" value="1"/>
</dbReference>
<accession>A0A9P1BE87</accession>
<dbReference type="InterPro" id="IPR051317">
    <property type="entry name" value="Gfo/Idh/MocA_oxidoreduct"/>
</dbReference>
<dbReference type="GO" id="GO:0016853">
    <property type="term" value="F:isomerase activity"/>
    <property type="evidence" value="ECO:0007669"/>
    <property type="project" value="UniProtKB-KW"/>
</dbReference>
<dbReference type="InterPro" id="IPR036291">
    <property type="entry name" value="NAD(P)-bd_dom_sf"/>
</dbReference>
<dbReference type="EMBL" id="CAMXCT030000001">
    <property type="protein sequence ID" value="CAL4758934.1"/>
    <property type="molecule type" value="Genomic_DNA"/>
</dbReference>
<dbReference type="SUPFAM" id="SSF55347">
    <property type="entry name" value="Glyceraldehyde-3-phosphate dehydrogenase-like, C-terminal domain"/>
    <property type="match status" value="1"/>
</dbReference>
<dbReference type="Pfam" id="PF22725">
    <property type="entry name" value="GFO_IDH_MocA_C3"/>
    <property type="match status" value="1"/>
</dbReference>